<evidence type="ECO:0000256" key="4">
    <source>
        <dbReference type="ARBA" id="ARBA00023125"/>
    </source>
</evidence>
<organism evidence="8 9">
    <name type="scientific">Feifania hominis</name>
    <dbReference type="NCBI Taxonomy" id="2763660"/>
    <lineage>
        <taxon>Bacteria</taxon>
        <taxon>Bacillati</taxon>
        <taxon>Bacillota</taxon>
        <taxon>Clostridia</taxon>
        <taxon>Eubacteriales</taxon>
        <taxon>Feifaniaceae</taxon>
        <taxon>Feifania</taxon>
    </lineage>
</organism>
<proteinExistence type="inferred from homology"/>
<dbReference type="EMBL" id="JACRSP010000002">
    <property type="protein sequence ID" value="MBC8536186.1"/>
    <property type="molecule type" value="Genomic_DNA"/>
</dbReference>
<keyword evidence="2" id="KW-0805">Transcription regulation</keyword>
<dbReference type="Proteomes" id="UP000620366">
    <property type="component" value="Unassembled WGS sequence"/>
</dbReference>
<reference evidence="8" key="1">
    <citation type="submission" date="2020-08" db="EMBL/GenBank/DDBJ databases">
        <title>Genome public.</title>
        <authorList>
            <person name="Liu C."/>
            <person name="Sun Q."/>
        </authorList>
    </citation>
    <scope>NUCLEOTIDE SEQUENCE</scope>
    <source>
        <strain evidence="8">BX7</strain>
    </source>
</reference>
<dbReference type="PANTHER" id="PTHR43133">
    <property type="entry name" value="RNA POLYMERASE ECF-TYPE SIGMA FACTO"/>
    <property type="match status" value="1"/>
</dbReference>
<evidence type="ECO:0000256" key="3">
    <source>
        <dbReference type="ARBA" id="ARBA00023082"/>
    </source>
</evidence>
<dbReference type="Pfam" id="PF08281">
    <property type="entry name" value="Sigma70_r4_2"/>
    <property type="match status" value="1"/>
</dbReference>
<gene>
    <name evidence="8" type="ORF">H8695_05705</name>
</gene>
<dbReference type="InterPro" id="IPR014284">
    <property type="entry name" value="RNA_pol_sigma-70_dom"/>
</dbReference>
<evidence type="ECO:0000256" key="5">
    <source>
        <dbReference type="ARBA" id="ARBA00023163"/>
    </source>
</evidence>
<dbReference type="NCBIfam" id="TIGR02937">
    <property type="entry name" value="sigma70-ECF"/>
    <property type="match status" value="1"/>
</dbReference>
<dbReference type="GO" id="GO:0016987">
    <property type="term" value="F:sigma factor activity"/>
    <property type="evidence" value="ECO:0007669"/>
    <property type="project" value="UniProtKB-KW"/>
</dbReference>
<keyword evidence="5" id="KW-0804">Transcription</keyword>
<dbReference type="GO" id="GO:0006352">
    <property type="term" value="P:DNA-templated transcription initiation"/>
    <property type="evidence" value="ECO:0007669"/>
    <property type="project" value="InterPro"/>
</dbReference>
<keyword evidence="3" id="KW-0731">Sigma factor</keyword>
<keyword evidence="4" id="KW-0238">DNA-binding</keyword>
<dbReference type="InterPro" id="IPR013324">
    <property type="entry name" value="RNA_pol_sigma_r3/r4-like"/>
</dbReference>
<dbReference type="Gene3D" id="1.10.10.10">
    <property type="entry name" value="Winged helix-like DNA-binding domain superfamily/Winged helix DNA-binding domain"/>
    <property type="match status" value="1"/>
</dbReference>
<dbReference type="Gene3D" id="1.10.1740.10">
    <property type="match status" value="1"/>
</dbReference>
<evidence type="ECO:0000259" key="6">
    <source>
        <dbReference type="Pfam" id="PF04542"/>
    </source>
</evidence>
<dbReference type="SUPFAM" id="SSF88946">
    <property type="entry name" value="Sigma2 domain of RNA polymerase sigma factors"/>
    <property type="match status" value="1"/>
</dbReference>
<dbReference type="AlphaFoldDB" id="A0A926DE68"/>
<dbReference type="SUPFAM" id="SSF88659">
    <property type="entry name" value="Sigma3 and sigma4 domains of RNA polymerase sigma factors"/>
    <property type="match status" value="1"/>
</dbReference>
<dbReference type="InterPro" id="IPR013325">
    <property type="entry name" value="RNA_pol_sigma_r2"/>
</dbReference>
<dbReference type="InterPro" id="IPR007627">
    <property type="entry name" value="RNA_pol_sigma70_r2"/>
</dbReference>
<name>A0A926DE68_9FIRM</name>
<dbReference type="PANTHER" id="PTHR43133:SF8">
    <property type="entry name" value="RNA POLYMERASE SIGMA FACTOR HI_1459-RELATED"/>
    <property type="match status" value="1"/>
</dbReference>
<feature type="domain" description="RNA polymerase sigma factor 70 region 4 type 2" evidence="7">
    <location>
        <begin position="118"/>
        <end position="170"/>
    </location>
</feature>
<comment type="caution">
    <text evidence="8">The sequence shown here is derived from an EMBL/GenBank/DDBJ whole genome shotgun (WGS) entry which is preliminary data.</text>
</comment>
<evidence type="ECO:0000256" key="1">
    <source>
        <dbReference type="ARBA" id="ARBA00010641"/>
    </source>
</evidence>
<dbReference type="GO" id="GO:0003677">
    <property type="term" value="F:DNA binding"/>
    <property type="evidence" value="ECO:0007669"/>
    <property type="project" value="UniProtKB-KW"/>
</dbReference>
<evidence type="ECO:0000259" key="7">
    <source>
        <dbReference type="Pfam" id="PF08281"/>
    </source>
</evidence>
<evidence type="ECO:0000313" key="8">
    <source>
        <dbReference type="EMBL" id="MBC8536186.1"/>
    </source>
</evidence>
<dbReference type="InterPro" id="IPR039425">
    <property type="entry name" value="RNA_pol_sigma-70-like"/>
</dbReference>
<dbReference type="Pfam" id="PF04542">
    <property type="entry name" value="Sigma70_r2"/>
    <property type="match status" value="1"/>
</dbReference>
<comment type="similarity">
    <text evidence="1">Belongs to the sigma-70 factor family. ECF subfamily.</text>
</comment>
<sequence length="180" mass="20968">MSQEEIISLIRRRDERGAQALLIHYGPLMRYVIAPILRDPQDREECLSEALLRVWDKIASYQEELGSWNAWLTALARNAALDRARQLRRTDATQELSVQLPSPEPTPEQEILRREQRDALHRALGQLSAAERVLFYRKYYYMQSTEQIARELGMTPRAVEGRLYRLKKRLRHAMGGDGHA</sequence>
<evidence type="ECO:0000256" key="2">
    <source>
        <dbReference type="ARBA" id="ARBA00023015"/>
    </source>
</evidence>
<feature type="domain" description="RNA polymerase sigma-70 region 2" evidence="6">
    <location>
        <begin position="24"/>
        <end position="90"/>
    </location>
</feature>
<dbReference type="RefSeq" id="WP_249299938.1">
    <property type="nucleotide sequence ID" value="NZ_JACRSP010000002.1"/>
</dbReference>
<keyword evidence="9" id="KW-1185">Reference proteome</keyword>
<protein>
    <submittedName>
        <fullName evidence="8">Sigma-70 family RNA polymerase sigma factor</fullName>
    </submittedName>
</protein>
<dbReference type="InterPro" id="IPR036388">
    <property type="entry name" value="WH-like_DNA-bd_sf"/>
</dbReference>
<accession>A0A926DE68</accession>
<evidence type="ECO:0000313" key="9">
    <source>
        <dbReference type="Proteomes" id="UP000620366"/>
    </source>
</evidence>
<dbReference type="InterPro" id="IPR013249">
    <property type="entry name" value="RNA_pol_sigma70_r4_t2"/>
</dbReference>